<evidence type="ECO:0000313" key="2">
    <source>
        <dbReference type="Proteomes" id="UP000008144"/>
    </source>
</evidence>
<name>H2Y0T5_CIOIN</name>
<dbReference type="HOGENOM" id="CLU_3384598_0_0_1"/>
<evidence type="ECO:0000313" key="1">
    <source>
        <dbReference type="Ensembl" id="ENSCINP00000035519.1"/>
    </source>
</evidence>
<reference evidence="1" key="2">
    <citation type="journal article" date="2008" name="Genome Biol.">
        <title>Improved genome assembly and evidence-based global gene model set for the chordate Ciona intestinalis: new insight into intron and operon populations.</title>
        <authorList>
            <person name="Satou Y."/>
            <person name="Mineta K."/>
            <person name="Ogasawara M."/>
            <person name="Sasakura Y."/>
            <person name="Shoguchi E."/>
            <person name="Ueno K."/>
            <person name="Yamada L."/>
            <person name="Matsumoto J."/>
            <person name="Wasserscheid J."/>
            <person name="Dewar K."/>
            <person name="Wiley G.B."/>
            <person name="Macmil S.L."/>
            <person name="Roe B.A."/>
            <person name="Zeller R.W."/>
            <person name="Hastings K.E."/>
            <person name="Lemaire P."/>
            <person name="Lindquist E."/>
            <person name="Endo T."/>
            <person name="Hotta K."/>
            <person name="Inaba K."/>
        </authorList>
    </citation>
    <scope>NUCLEOTIDE SEQUENCE [LARGE SCALE GENOMIC DNA]</scope>
    <source>
        <strain evidence="1">wild type</strain>
    </source>
</reference>
<reference evidence="1" key="3">
    <citation type="submission" date="2025-08" db="UniProtKB">
        <authorList>
            <consortium name="Ensembl"/>
        </authorList>
    </citation>
    <scope>IDENTIFICATION</scope>
</reference>
<proteinExistence type="predicted"/>
<dbReference type="Ensembl" id="ENSCINT00000033632.1">
    <property type="protein sequence ID" value="ENSCINP00000035519.1"/>
    <property type="gene ID" value="ENSCING00000023829.1"/>
</dbReference>
<sequence>MVVKKGSCHCSVKSFKKYYFLTEMLLAKQINTM</sequence>
<accession>H2Y0T5</accession>
<reference evidence="1" key="4">
    <citation type="submission" date="2025-09" db="UniProtKB">
        <authorList>
            <consortium name="Ensembl"/>
        </authorList>
    </citation>
    <scope>IDENTIFICATION</scope>
</reference>
<dbReference type="AlphaFoldDB" id="H2Y0T5"/>
<dbReference type="Proteomes" id="UP000008144">
    <property type="component" value="Chromosome 8"/>
</dbReference>
<keyword evidence="2" id="KW-1185">Reference proteome</keyword>
<dbReference type="EMBL" id="EAAA01002595">
    <property type="status" value="NOT_ANNOTATED_CDS"/>
    <property type="molecule type" value="Genomic_DNA"/>
</dbReference>
<organism evidence="1 2">
    <name type="scientific">Ciona intestinalis</name>
    <name type="common">Transparent sea squirt</name>
    <name type="synonym">Ascidia intestinalis</name>
    <dbReference type="NCBI Taxonomy" id="7719"/>
    <lineage>
        <taxon>Eukaryota</taxon>
        <taxon>Metazoa</taxon>
        <taxon>Chordata</taxon>
        <taxon>Tunicata</taxon>
        <taxon>Ascidiacea</taxon>
        <taxon>Phlebobranchia</taxon>
        <taxon>Cionidae</taxon>
        <taxon>Ciona</taxon>
    </lineage>
</organism>
<reference evidence="2" key="1">
    <citation type="journal article" date="2002" name="Science">
        <title>The draft genome of Ciona intestinalis: insights into chordate and vertebrate origins.</title>
        <authorList>
            <person name="Dehal P."/>
            <person name="Satou Y."/>
            <person name="Campbell R.K."/>
            <person name="Chapman J."/>
            <person name="Degnan B."/>
            <person name="De Tomaso A."/>
            <person name="Davidson B."/>
            <person name="Di Gregorio A."/>
            <person name="Gelpke M."/>
            <person name="Goodstein D.M."/>
            <person name="Harafuji N."/>
            <person name="Hastings K.E."/>
            <person name="Ho I."/>
            <person name="Hotta K."/>
            <person name="Huang W."/>
            <person name="Kawashima T."/>
            <person name="Lemaire P."/>
            <person name="Martinez D."/>
            <person name="Meinertzhagen I.A."/>
            <person name="Necula S."/>
            <person name="Nonaka M."/>
            <person name="Putnam N."/>
            <person name="Rash S."/>
            <person name="Saiga H."/>
            <person name="Satake M."/>
            <person name="Terry A."/>
            <person name="Yamada L."/>
            <person name="Wang H.G."/>
            <person name="Awazu S."/>
            <person name="Azumi K."/>
            <person name="Boore J."/>
            <person name="Branno M."/>
            <person name="Chin-Bow S."/>
            <person name="DeSantis R."/>
            <person name="Doyle S."/>
            <person name="Francino P."/>
            <person name="Keys D.N."/>
            <person name="Haga S."/>
            <person name="Hayashi H."/>
            <person name="Hino K."/>
            <person name="Imai K.S."/>
            <person name="Inaba K."/>
            <person name="Kano S."/>
            <person name="Kobayashi K."/>
            <person name="Kobayashi M."/>
            <person name="Lee B.I."/>
            <person name="Makabe K.W."/>
            <person name="Manohar C."/>
            <person name="Matassi G."/>
            <person name="Medina M."/>
            <person name="Mochizuki Y."/>
            <person name="Mount S."/>
            <person name="Morishita T."/>
            <person name="Miura S."/>
            <person name="Nakayama A."/>
            <person name="Nishizaka S."/>
            <person name="Nomoto H."/>
            <person name="Ohta F."/>
            <person name="Oishi K."/>
            <person name="Rigoutsos I."/>
            <person name="Sano M."/>
            <person name="Sasaki A."/>
            <person name="Sasakura Y."/>
            <person name="Shoguchi E."/>
            <person name="Shin-i T."/>
            <person name="Spagnuolo A."/>
            <person name="Stainier D."/>
            <person name="Suzuki M.M."/>
            <person name="Tassy O."/>
            <person name="Takatori N."/>
            <person name="Tokuoka M."/>
            <person name="Yagi K."/>
            <person name="Yoshizaki F."/>
            <person name="Wada S."/>
            <person name="Zhang C."/>
            <person name="Hyatt P.D."/>
            <person name="Larimer F."/>
            <person name="Detter C."/>
            <person name="Doggett N."/>
            <person name="Glavina T."/>
            <person name="Hawkins T."/>
            <person name="Richardson P."/>
            <person name="Lucas S."/>
            <person name="Kohara Y."/>
            <person name="Levine M."/>
            <person name="Satoh N."/>
            <person name="Rokhsar D.S."/>
        </authorList>
    </citation>
    <scope>NUCLEOTIDE SEQUENCE [LARGE SCALE GENOMIC DNA]</scope>
</reference>
<protein>
    <submittedName>
        <fullName evidence="1">Uncharacterized protein</fullName>
    </submittedName>
</protein>
<dbReference type="InParanoid" id="H2Y0T5"/>